<evidence type="ECO:0000313" key="3">
    <source>
        <dbReference type="Proteomes" id="UP000249754"/>
    </source>
</evidence>
<name>A0A327SP98_9SPHI</name>
<feature type="transmembrane region" description="Helical" evidence="1">
    <location>
        <begin position="34"/>
        <end position="54"/>
    </location>
</feature>
<dbReference type="Proteomes" id="UP000249754">
    <property type="component" value="Unassembled WGS sequence"/>
</dbReference>
<accession>A0A327SP98</accession>
<proteinExistence type="predicted"/>
<feature type="transmembrane region" description="Helical" evidence="1">
    <location>
        <begin position="96"/>
        <end position="117"/>
    </location>
</feature>
<gene>
    <name evidence="2" type="ORF">LY11_02654</name>
</gene>
<dbReference type="AlphaFoldDB" id="A0A327SP98"/>
<dbReference type="Pfam" id="PF10861">
    <property type="entry name" value="DUF2784"/>
    <property type="match status" value="1"/>
</dbReference>
<dbReference type="RefSeq" id="WP_245952742.1">
    <property type="nucleotide sequence ID" value="NZ_QLLR01000011.1"/>
</dbReference>
<dbReference type="EMBL" id="QLLR01000011">
    <property type="protein sequence ID" value="RAJ30312.1"/>
    <property type="molecule type" value="Genomic_DNA"/>
</dbReference>
<keyword evidence="1" id="KW-0812">Transmembrane</keyword>
<comment type="caution">
    <text evidence="2">The sequence shown here is derived from an EMBL/GenBank/DDBJ whole genome shotgun (WGS) entry which is preliminary data.</text>
</comment>
<evidence type="ECO:0000313" key="2">
    <source>
        <dbReference type="EMBL" id="RAJ30312.1"/>
    </source>
</evidence>
<dbReference type="InterPro" id="IPR021218">
    <property type="entry name" value="DUF2784"/>
</dbReference>
<reference evidence="2 3" key="1">
    <citation type="submission" date="2018-06" db="EMBL/GenBank/DDBJ databases">
        <title>Genomic Encyclopedia of Archaeal and Bacterial Type Strains, Phase II (KMG-II): from individual species to whole genera.</title>
        <authorList>
            <person name="Goeker M."/>
        </authorList>
    </citation>
    <scope>NUCLEOTIDE SEQUENCE [LARGE SCALE GENOMIC DNA]</scope>
    <source>
        <strain evidence="2 3">DSM 14825</strain>
    </source>
</reference>
<evidence type="ECO:0000256" key="1">
    <source>
        <dbReference type="SAM" id="Phobius"/>
    </source>
</evidence>
<organism evidence="2 3">
    <name type="scientific">Pedobacter cryoconitis</name>
    <dbReference type="NCBI Taxonomy" id="188932"/>
    <lineage>
        <taxon>Bacteria</taxon>
        <taxon>Pseudomonadati</taxon>
        <taxon>Bacteroidota</taxon>
        <taxon>Sphingobacteriia</taxon>
        <taxon>Sphingobacteriales</taxon>
        <taxon>Sphingobacteriaceae</taxon>
        <taxon>Pedobacter</taxon>
    </lineage>
</organism>
<sequence length="126" mass="14742">MMYILLDWFFTLLHLLIIGFNLFGWIWPSARKAHLIVVTLTLSCWLILGIWYGLGYCPITDWQWQIKERLGEVNLPNSFIKYYADMISGQDISSSFIDTVTGISFTLAVIITIYVNFIKRKRKKVN</sequence>
<protein>
    <submittedName>
        <fullName evidence="2">Uncharacterized protein DUF2784</fullName>
    </submittedName>
</protein>
<keyword evidence="1" id="KW-0472">Membrane</keyword>
<feature type="transmembrane region" description="Helical" evidence="1">
    <location>
        <begin position="6"/>
        <end position="27"/>
    </location>
</feature>
<keyword evidence="1" id="KW-1133">Transmembrane helix</keyword>